<dbReference type="FunFam" id="2.40.30.10:FF:000063">
    <property type="entry name" value="Cytochrome b5 reductase 4"/>
    <property type="match status" value="1"/>
</dbReference>
<dbReference type="SMART" id="SM01117">
    <property type="entry name" value="Cyt-b5"/>
    <property type="match status" value="1"/>
</dbReference>
<dbReference type="Gene3D" id="3.10.120.10">
    <property type="entry name" value="Cytochrome b5-like heme/steroid binding domain"/>
    <property type="match status" value="1"/>
</dbReference>
<organism evidence="21 22">
    <name type="scientific">Trichoplax adhaerens</name>
    <name type="common">Trichoplax reptans</name>
    <dbReference type="NCBI Taxonomy" id="10228"/>
    <lineage>
        <taxon>Eukaryota</taxon>
        <taxon>Metazoa</taxon>
        <taxon>Placozoa</taxon>
        <taxon>Uniplacotomia</taxon>
        <taxon>Trichoplacea</taxon>
        <taxon>Trichoplacidae</taxon>
        <taxon>Trichoplax</taxon>
    </lineage>
</organism>
<evidence type="ECO:0000313" key="21">
    <source>
        <dbReference type="EMBL" id="EDV25029.1"/>
    </source>
</evidence>
<evidence type="ECO:0000256" key="9">
    <source>
        <dbReference type="ARBA" id="ARBA00022824"/>
    </source>
</evidence>
<keyword evidence="10" id="KW-0274">FAD</keyword>
<feature type="domain" description="Cytochrome b5 heme-binding" evidence="18">
    <location>
        <begin position="84"/>
        <end position="160"/>
    </location>
</feature>
<dbReference type="SUPFAM" id="SSF52343">
    <property type="entry name" value="Ferredoxin reductase-like, C-terminal NADP-linked domain"/>
    <property type="match status" value="1"/>
</dbReference>
<dbReference type="InterPro" id="IPR001199">
    <property type="entry name" value="Cyt_B5-like_heme/steroid-bd"/>
</dbReference>
<dbReference type="InterPro" id="IPR017938">
    <property type="entry name" value="Riboflavin_synthase-like_b-brl"/>
</dbReference>
<dbReference type="eggNOG" id="KOG0534">
    <property type="taxonomic scope" value="Eukaryota"/>
</dbReference>
<dbReference type="PROSITE" id="PS00191">
    <property type="entry name" value="CYTOCHROME_B5_1"/>
    <property type="match status" value="1"/>
</dbReference>
<dbReference type="PROSITE" id="PS50255">
    <property type="entry name" value="CYTOCHROME_B5_2"/>
    <property type="match status" value="1"/>
</dbReference>
<accession>B3RYF4</accession>
<sequence length="551" mass="61345">MGNACGNSQLTVSTSDNKQKEEEEMSNPKGGQLFPMANSPQRSSAGSTANGGRKKVILGKGYGLLDWITLGTKHPDLAGTGGIIRKITNDELARHNTETDAWTCIRGKVYNITPYMKFHPGGIDELMRSVGCDGTDLFDEIHRWVNVESMLAKCLVGYIIADGVDGKEKNKKSNGSMVSKSSLSVPTQSKEIFAVPQNIKKSPPIPRYDWYQSDKSITIVVYTKHKGLTNEDILVNVKNNRKTDIWIVLGDKILQLCLDLFEEICESEVKISTEGNIEVILLKQEIGKKWLSLGKELSGHHKLLPKNNRETSYFDCKLISKTPVTHDTWIFGVALPRGSFMHVPVGRHLIIQTEMSGMEIGRNYTPVVSLNPDEAVNISGNGRDISFMIKVYKDGALTPFLGSLKISETIKISEHLGNFKFSRLESIEQLILIAGGTGFTPMVKLMRQVKLLFGNKTEKDILWKDSLENLVRYSHDRFQVYHTLSAPSPDWKGNNGRITKEVLHKQLPPPPGVTDLDKLLICVCGPTPFTNSMETALQELGYPSETIHLFT</sequence>
<evidence type="ECO:0000256" key="4">
    <source>
        <dbReference type="ARBA" id="ARBA00012011"/>
    </source>
</evidence>
<evidence type="ECO:0000256" key="16">
    <source>
        <dbReference type="ARBA" id="ARBA00047682"/>
    </source>
</evidence>
<evidence type="ECO:0000256" key="3">
    <source>
        <dbReference type="ARBA" id="ARBA00006105"/>
    </source>
</evidence>
<proteinExistence type="inferred from homology"/>
<dbReference type="PRINTS" id="PR00406">
    <property type="entry name" value="CYTB5RDTASE"/>
</dbReference>
<dbReference type="SUPFAM" id="SSF63380">
    <property type="entry name" value="Riboflavin synthase domain-like"/>
    <property type="match status" value="1"/>
</dbReference>
<dbReference type="Pfam" id="PF00175">
    <property type="entry name" value="NAD_binding_1"/>
    <property type="match status" value="1"/>
</dbReference>
<keyword evidence="9" id="KW-0256">Endoplasmic reticulum</keyword>
<dbReference type="InterPro" id="IPR008333">
    <property type="entry name" value="Cbr1-like_FAD-bd_dom"/>
</dbReference>
<evidence type="ECO:0000256" key="10">
    <source>
        <dbReference type="ARBA" id="ARBA00022827"/>
    </source>
</evidence>
<feature type="region of interest" description="Disordered" evidence="17">
    <location>
        <begin position="1"/>
        <end position="52"/>
    </location>
</feature>
<dbReference type="GO" id="GO:0090524">
    <property type="term" value="F:cytochrome-b5 reductase activity, acting on NADH"/>
    <property type="evidence" value="ECO:0007669"/>
    <property type="project" value="UniProtKB-EC"/>
</dbReference>
<evidence type="ECO:0000256" key="17">
    <source>
        <dbReference type="SAM" id="MobiDB-lite"/>
    </source>
</evidence>
<dbReference type="GO" id="GO:0004128">
    <property type="term" value="F:cytochrome-b5 reductase activity, acting on NAD(P)H"/>
    <property type="evidence" value="ECO:0000318"/>
    <property type="project" value="GO_Central"/>
</dbReference>
<evidence type="ECO:0000256" key="1">
    <source>
        <dbReference type="ARBA" id="ARBA00001974"/>
    </source>
</evidence>
<evidence type="ECO:0000256" key="2">
    <source>
        <dbReference type="ARBA" id="ARBA00004240"/>
    </source>
</evidence>
<dbReference type="GO" id="GO:0005783">
    <property type="term" value="C:endoplasmic reticulum"/>
    <property type="evidence" value="ECO:0007669"/>
    <property type="project" value="UniProtKB-SubCell"/>
</dbReference>
<evidence type="ECO:0000313" key="22">
    <source>
        <dbReference type="Proteomes" id="UP000009022"/>
    </source>
</evidence>
<keyword evidence="7" id="KW-0285">Flavoprotein</keyword>
<keyword evidence="12" id="KW-0408">Iron</keyword>
<keyword evidence="11" id="KW-0560">Oxidoreductase</keyword>
<keyword evidence="22" id="KW-1185">Reference proteome</keyword>
<dbReference type="InterPro" id="IPR018506">
    <property type="entry name" value="Cyt_B5_heme-BS"/>
</dbReference>
<dbReference type="PROSITE" id="PS51203">
    <property type="entry name" value="CS"/>
    <property type="match status" value="1"/>
</dbReference>
<dbReference type="InterPro" id="IPR007052">
    <property type="entry name" value="CS_dom"/>
</dbReference>
<keyword evidence="6" id="KW-0349">Heme</keyword>
<evidence type="ECO:0000256" key="12">
    <source>
        <dbReference type="ARBA" id="ARBA00023004"/>
    </source>
</evidence>
<dbReference type="PROSITE" id="PS51384">
    <property type="entry name" value="FAD_FR"/>
    <property type="match status" value="1"/>
</dbReference>
<evidence type="ECO:0000256" key="8">
    <source>
        <dbReference type="ARBA" id="ARBA00022723"/>
    </source>
</evidence>
<evidence type="ECO:0000256" key="5">
    <source>
        <dbReference type="ARBA" id="ARBA00022339"/>
    </source>
</evidence>
<dbReference type="Proteomes" id="UP000009022">
    <property type="component" value="Unassembled WGS sequence"/>
</dbReference>
<dbReference type="KEGG" id="tad:TRIADDRAFT_56539"/>
<dbReference type="CDD" id="cd06183">
    <property type="entry name" value="cyt_b5_reduct_like"/>
    <property type="match status" value="1"/>
</dbReference>
<dbReference type="OMA" id="ERFSCTN"/>
<evidence type="ECO:0000256" key="15">
    <source>
        <dbReference type="ARBA" id="ARBA00031842"/>
    </source>
</evidence>
<feature type="domain" description="FAD-binding FR-type" evidence="20">
    <location>
        <begin position="311"/>
        <end position="422"/>
    </location>
</feature>
<evidence type="ECO:0000259" key="19">
    <source>
        <dbReference type="PROSITE" id="PS51203"/>
    </source>
</evidence>
<evidence type="ECO:0000256" key="14">
    <source>
        <dbReference type="ARBA" id="ARBA00030883"/>
    </source>
</evidence>
<comment type="subcellular location">
    <subcellularLocation>
        <location evidence="2">Endoplasmic reticulum</location>
    </subcellularLocation>
</comment>
<evidence type="ECO:0000256" key="6">
    <source>
        <dbReference type="ARBA" id="ARBA00022617"/>
    </source>
</evidence>
<comment type="catalytic activity">
    <reaction evidence="16">
        <text>2 Fe(III)-[cytochrome b5] + NADH = 2 Fe(II)-[cytochrome b5] + NAD(+) + H(+)</text>
        <dbReference type="Rhea" id="RHEA:46680"/>
        <dbReference type="Rhea" id="RHEA-COMP:10438"/>
        <dbReference type="Rhea" id="RHEA-COMP:10439"/>
        <dbReference type="ChEBI" id="CHEBI:15378"/>
        <dbReference type="ChEBI" id="CHEBI:29033"/>
        <dbReference type="ChEBI" id="CHEBI:29034"/>
        <dbReference type="ChEBI" id="CHEBI:57540"/>
        <dbReference type="ChEBI" id="CHEBI:57945"/>
        <dbReference type="EC" id="1.6.2.2"/>
    </reaction>
</comment>
<dbReference type="EC" id="1.6.2.2" evidence="4"/>
<dbReference type="OrthoDB" id="432299at2759"/>
<dbReference type="InterPro" id="IPR001433">
    <property type="entry name" value="OxRdtase_FAD/NAD-bd"/>
</dbReference>
<dbReference type="InParanoid" id="B3RYF4"/>
<feature type="domain" description="CS" evidence="19">
    <location>
        <begin position="203"/>
        <end position="294"/>
    </location>
</feature>
<dbReference type="Pfam" id="PF00173">
    <property type="entry name" value="Cyt-b5"/>
    <property type="match status" value="1"/>
</dbReference>
<dbReference type="GO" id="GO:0020037">
    <property type="term" value="F:heme binding"/>
    <property type="evidence" value="ECO:0000318"/>
    <property type="project" value="GO_Central"/>
</dbReference>
<keyword evidence="13" id="KW-0520">NAD</keyword>
<dbReference type="SUPFAM" id="SSF49764">
    <property type="entry name" value="HSP20-like chaperones"/>
    <property type="match status" value="1"/>
</dbReference>
<dbReference type="SUPFAM" id="SSF55856">
    <property type="entry name" value="Cytochrome b5-like heme/steroid binding domain"/>
    <property type="match status" value="1"/>
</dbReference>
<evidence type="ECO:0000259" key="18">
    <source>
        <dbReference type="PROSITE" id="PS50255"/>
    </source>
</evidence>
<dbReference type="FunFam" id="2.60.40.790:FF:000019">
    <property type="entry name" value="cytochrome b5 reductase 4 isoform X1"/>
    <property type="match status" value="1"/>
</dbReference>
<dbReference type="RefSeq" id="XP_002112919.1">
    <property type="nucleotide sequence ID" value="XM_002112883.1"/>
</dbReference>
<dbReference type="CTD" id="6753692"/>
<comment type="similarity">
    <text evidence="3">Belongs to the flavoprotein pyridine nucleotide cytochrome reductase family.</text>
</comment>
<dbReference type="EMBL" id="DS985245">
    <property type="protein sequence ID" value="EDV25029.1"/>
    <property type="molecule type" value="Genomic_DNA"/>
</dbReference>
<protein>
    <recommendedName>
        <fullName evidence="5">Cytochrome b5 reductase 4</fullName>
        <ecNumber evidence="4">1.6.2.2</ecNumber>
    </recommendedName>
    <alternativeName>
        <fullName evidence="15">Flavohemoprotein b5/b5R</fullName>
    </alternativeName>
    <alternativeName>
        <fullName evidence="14">cb5/cb5R</fullName>
    </alternativeName>
</protein>
<gene>
    <name evidence="21" type="ORF">TRIADDRAFT_56539</name>
</gene>
<evidence type="ECO:0000256" key="7">
    <source>
        <dbReference type="ARBA" id="ARBA00022630"/>
    </source>
</evidence>
<comment type="cofactor">
    <cofactor evidence="1">
        <name>FAD</name>
        <dbReference type="ChEBI" id="CHEBI:57692"/>
    </cofactor>
</comment>
<dbReference type="HOGENOM" id="CLU_003827_0_2_1"/>
<dbReference type="PANTHER" id="PTHR46237">
    <property type="entry name" value="CYTOCHROME B5 REDUCTASE 4 FAMILY MEMBER"/>
    <property type="match status" value="1"/>
</dbReference>
<dbReference type="PhylomeDB" id="B3RYF4"/>
<dbReference type="GO" id="GO:0005737">
    <property type="term" value="C:cytoplasm"/>
    <property type="evidence" value="ECO:0000318"/>
    <property type="project" value="GO_Central"/>
</dbReference>
<dbReference type="GeneID" id="6753692"/>
<dbReference type="InterPro" id="IPR039261">
    <property type="entry name" value="FNR_nucleotide-bd"/>
</dbReference>
<evidence type="ECO:0000259" key="20">
    <source>
        <dbReference type="PROSITE" id="PS51384"/>
    </source>
</evidence>
<feature type="compositionally biased region" description="Polar residues" evidence="17">
    <location>
        <begin position="1"/>
        <end position="16"/>
    </location>
</feature>
<dbReference type="Pfam" id="PF00970">
    <property type="entry name" value="FAD_binding_6"/>
    <property type="match status" value="1"/>
</dbReference>
<evidence type="ECO:0000256" key="13">
    <source>
        <dbReference type="ARBA" id="ARBA00023027"/>
    </source>
</evidence>
<dbReference type="InterPro" id="IPR036400">
    <property type="entry name" value="Cyt_B5-like_heme/steroid_sf"/>
</dbReference>
<reference evidence="21 22" key="1">
    <citation type="journal article" date="2008" name="Nature">
        <title>The Trichoplax genome and the nature of placozoans.</title>
        <authorList>
            <person name="Srivastava M."/>
            <person name="Begovic E."/>
            <person name="Chapman J."/>
            <person name="Putnam N.H."/>
            <person name="Hellsten U."/>
            <person name="Kawashima T."/>
            <person name="Kuo A."/>
            <person name="Mitros T."/>
            <person name="Salamov A."/>
            <person name="Carpenter M.L."/>
            <person name="Signorovitch A.Y."/>
            <person name="Moreno M.A."/>
            <person name="Kamm K."/>
            <person name="Grimwood J."/>
            <person name="Schmutz J."/>
            <person name="Shapiro H."/>
            <person name="Grigoriev I.V."/>
            <person name="Buss L.W."/>
            <person name="Schierwater B."/>
            <person name="Dellaporta S.L."/>
            <person name="Rokhsar D.S."/>
        </authorList>
    </citation>
    <scope>NUCLEOTIDE SEQUENCE [LARGE SCALE GENOMIC DNA]</scope>
    <source>
        <strain evidence="21 22">Grell-BS-1999</strain>
    </source>
</reference>
<evidence type="ECO:0000256" key="11">
    <source>
        <dbReference type="ARBA" id="ARBA00023002"/>
    </source>
</evidence>
<dbReference type="STRING" id="10228.B3RYF4"/>
<dbReference type="InterPro" id="IPR008978">
    <property type="entry name" value="HSP20-like_chaperone"/>
</dbReference>
<dbReference type="GO" id="GO:0046872">
    <property type="term" value="F:metal ion binding"/>
    <property type="evidence" value="ECO:0007669"/>
    <property type="project" value="UniProtKB-KW"/>
</dbReference>
<feature type="compositionally biased region" description="Polar residues" evidence="17">
    <location>
        <begin position="38"/>
        <end position="50"/>
    </location>
</feature>
<dbReference type="FunFam" id="3.10.120.10:FF:000001">
    <property type="entry name" value="Cytochrome b5 reductase 4"/>
    <property type="match status" value="1"/>
</dbReference>
<dbReference type="InterPro" id="IPR017927">
    <property type="entry name" value="FAD-bd_FR_type"/>
</dbReference>
<dbReference type="Gene3D" id="2.60.40.790">
    <property type="match status" value="1"/>
</dbReference>
<dbReference type="FunFam" id="3.40.50.80:FF:000021">
    <property type="entry name" value="Cytochrome b5 reductase 4"/>
    <property type="match status" value="1"/>
</dbReference>
<dbReference type="InterPro" id="IPR051872">
    <property type="entry name" value="Cytochrome_b5/Flavoprotein_Rdt"/>
</dbReference>
<name>B3RYF4_TRIAD</name>
<keyword evidence="8" id="KW-0479">Metal-binding</keyword>
<dbReference type="eggNOG" id="KOG0536">
    <property type="taxonomic scope" value="Eukaryota"/>
</dbReference>
<dbReference type="Pfam" id="PF04969">
    <property type="entry name" value="CS"/>
    <property type="match status" value="1"/>
</dbReference>
<dbReference type="Gene3D" id="3.40.50.80">
    <property type="entry name" value="Nucleotide-binding domain of ferredoxin-NADP reductase (FNR) module"/>
    <property type="match status" value="1"/>
</dbReference>
<dbReference type="FunCoup" id="B3RYF4">
    <property type="interactions" value="1615"/>
</dbReference>
<dbReference type="Gene3D" id="2.40.30.10">
    <property type="entry name" value="Translation factors"/>
    <property type="match status" value="1"/>
</dbReference>
<dbReference type="AlphaFoldDB" id="B3RYF4"/>
<dbReference type="PANTHER" id="PTHR46237:SF1">
    <property type="entry name" value="CYTOCHROME B5 REDUCTASE 4"/>
    <property type="match status" value="1"/>
</dbReference>